<comment type="caution">
    <text evidence="1">The sequence shown here is derived from an EMBL/GenBank/DDBJ whole genome shotgun (WGS) entry which is preliminary data.</text>
</comment>
<keyword evidence="2" id="KW-1185">Reference proteome</keyword>
<accession>A0A4R1BPU5</accession>
<evidence type="ECO:0000313" key="1">
    <source>
        <dbReference type="EMBL" id="TCJ19670.1"/>
    </source>
</evidence>
<evidence type="ECO:0000313" key="2">
    <source>
        <dbReference type="Proteomes" id="UP000295334"/>
    </source>
</evidence>
<dbReference type="OrthoDB" id="5292580at2"/>
<protein>
    <submittedName>
        <fullName evidence="1">DUF4197 domain-containing protein</fullName>
    </submittedName>
</protein>
<dbReference type="EMBL" id="SJZI01000001">
    <property type="protein sequence ID" value="TCJ19670.1"/>
    <property type="molecule type" value="Genomic_DNA"/>
</dbReference>
<sequence>MAVGFIAASGQAQGLKGLLNKAQTAVKDSAARAQVTEVVNREVSKITGGSASLSHDDIIKGLKEALSVGTNNGTARLSAVDGFFKDAALKILMPAEAQKVEKTLRNLGFGRQVDQAILSMNRGAEDAVKSAAPIFLNAIKGITIQDGIGILKGDNQAATSYLKGKTQAELTTAFRPVIEQSLQKVNATKYWSTLFTTYNKVSRDKVNPDLAAYVTDKALYGIFFQVGQEEQKIRQDPAARVSEILQKVFGAAK</sequence>
<proteinExistence type="predicted"/>
<organism evidence="1 2">
    <name type="scientific">Flaviaesturariibacter flavus</name>
    <dbReference type="NCBI Taxonomy" id="2502780"/>
    <lineage>
        <taxon>Bacteria</taxon>
        <taxon>Pseudomonadati</taxon>
        <taxon>Bacteroidota</taxon>
        <taxon>Chitinophagia</taxon>
        <taxon>Chitinophagales</taxon>
        <taxon>Chitinophagaceae</taxon>
        <taxon>Flaviaestuariibacter</taxon>
    </lineage>
</organism>
<dbReference type="InterPro" id="IPR025245">
    <property type="entry name" value="DUF4197"/>
</dbReference>
<dbReference type="Pfam" id="PF13852">
    <property type="entry name" value="DUF4197"/>
    <property type="match status" value="1"/>
</dbReference>
<reference evidence="1 2" key="1">
    <citation type="submission" date="2019-03" db="EMBL/GenBank/DDBJ databases">
        <authorList>
            <person name="Kim M.K.M."/>
        </authorList>
    </citation>
    <scope>NUCLEOTIDE SEQUENCE [LARGE SCALE GENOMIC DNA]</scope>
    <source>
        <strain evidence="1 2">17J68-12</strain>
    </source>
</reference>
<dbReference type="AlphaFoldDB" id="A0A4R1BPU5"/>
<gene>
    <name evidence="1" type="ORF">EPD60_00585</name>
</gene>
<name>A0A4R1BPU5_9BACT</name>
<dbReference type="Proteomes" id="UP000295334">
    <property type="component" value="Unassembled WGS sequence"/>
</dbReference>